<evidence type="ECO:0000256" key="2">
    <source>
        <dbReference type="ARBA" id="ARBA00009074"/>
    </source>
</evidence>
<feature type="coiled-coil region" evidence="6">
    <location>
        <begin position="307"/>
        <end position="365"/>
    </location>
</feature>
<reference evidence="8" key="1">
    <citation type="submission" date="2020-06" db="EMBL/GenBank/DDBJ databases">
        <title>WGS assembly of Ceratodon purpureus strain R40.</title>
        <authorList>
            <person name="Carey S.B."/>
            <person name="Jenkins J."/>
            <person name="Shu S."/>
            <person name="Lovell J.T."/>
            <person name="Sreedasyam A."/>
            <person name="Maumus F."/>
            <person name="Tiley G.P."/>
            <person name="Fernandez-Pozo N."/>
            <person name="Barry K."/>
            <person name="Chen C."/>
            <person name="Wang M."/>
            <person name="Lipzen A."/>
            <person name="Daum C."/>
            <person name="Saski C.A."/>
            <person name="Payton A.C."/>
            <person name="Mcbreen J.C."/>
            <person name="Conrad R.E."/>
            <person name="Kollar L.M."/>
            <person name="Olsson S."/>
            <person name="Huttunen S."/>
            <person name="Landis J.B."/>
            <person name="Wickett N.J."/>
            <person name="Johnson M.G."/>
            <person name="Rensing S.A."/>
            <person name="Grimwood J."/>
            <person name="Schmutz J."/>
            <person name="Mcdaniel S.F."/>
        </authorList>
    </citation>
    <scope>NUCLEOTIDE SEQUENCE</scope>
    <source>
        <strain evidence="8">R40</strain>
    </source>
</reference>
<dbReference type="Pfam" id="PF05055">
    <property type="entry name" value="DUF677"/>
    <property type="match status" value="1"/>
</dbReference>
<name>A0A8T0H8N6_CERPU</name>
<comment type="subcellular location">
    <subcellularLocation>
        <location evidence="1">Membrane</location>
    </subcellularLocation>
</comment>
<evidence type="ECO:0000256" key="5">
    <source>
        <dbReference type="ARBA" id="ARBA00023136"/>
    </source>
</evidence>
<organism evidence="8 9">
    <name type="scientific">Ceratodon purpureus</name>
    <name type="common">Fire moss</name>
    <name type="synonym">Dicranum purpureum</name>
    <dbReference type="NCBI Taxonomy" id="3225"/>
    <lineage>
        <taxon>Eukaryota</taxon>
        <taxon>Viridiplantae</taxon>
        <taxon>Streptophyta</taxon>
        <taxon>Embryophyta</taxon>
        <taxon>Bryophyta</taxon>
        <taxon>Bryophytina</taxon>
        <taxon>Bryopsida</taxon>
        <taxon>Dicranidae</taxon>
        <taxon>Pseudoditrichales</taxon>
        <taxon>Ditrichaceae</taxon>
        <taxon>Ceratodon</taxon>
    </lineage>
</organism>
<dbReference type="Proteomes" id="UP000822688">
    <property type="component" value="Chromosome 7"/>
</dbReference>
<evidence type="ECO:0000256" key="6">
    <source>
        <dbReference type="SAM" id="Coils"/>
    </source>
</evidence>
<accession>A0A8T0H8N6</accession>
<proteinExistence type="inferred from homology"/>
<evidence type="ECO:0000256" key="7">
    <source>
        <dbReference type="SAM" id="MobiDB-lite"/>
    </source>
</evidence>
<dbReference type="AlphaFoldDB" id="A0A8T0H8N6"/>
<feature type="compositionally biased region" description="Low complexity" evidence="7">
    <location>
        <begin position="16"/>
        <end position="29"/>
    </location>
</feature>
<comment type="caution">
    <text evidence="8">The sequence shown here is derived from an EMBL/GenBank/DDBJ whole genome shotgun (WGS) entry which is preliminary data.</text>
</comment>
<sequence>MGNSQSRSFGKKARNSNFSGSRISRASSSTTDPLPQVNLEDYEAACKADPDVKRFDDKLHTRTQEALSSLAEGVERPGQGVSFKSLKDVTTSLLEVDNEVVHVILAYKEDVWANKELMDLVTEYLNTSLEALDFCGVLEKCVQQTRDNLELHLQVAINHMPAEGEPTQQQSESVLKELQGFVRAANPFSEDFSNQFMTVYQRHLEMQNKLQVKKKKLDTKLRSVRGWMKVSNIILGATCAAVLLCRVIADAIAAPRVAVDLAEESKKPGRGMGSWLKPLCRRYEQIRAQTAIIEDASKGTFVAIQDLNNIKASVERLKNETAAITRNIRFGEDRRHDPYSLQVAVEAIRRKQAAFIDQLEDLRETVIQSRGRINRARTVVLVRILENRDVLFKNEK</sequence>
<keyword evidence="5" id="KW-0472">Membrane</keyword>
<keyword evidence="6" id="KW-0175">Coiled coil</keyword>
<protein>
    <submittedName>
        <fullName evidence="8">Uncharacterized protein</fullName>
    </submittedName>
</protein>
<dbReference type="PANTHER" id="PTHR31113">
    <property type="entry name" value="UPF0496 PROTEIN 3-RELATED"/>
    <property type="match status" value="1"/>
</dbReference>
<evidence type="ECO:0000313" key="9">
    <source>
        <dbReference type="Proteomes" id="UP000822688"/>
    </source>
</evidence>
<comment type="similarity">
    <text evidence="2">Belongs to the UPF0496 family.</text>
</comment>
<evidence type="ECO:0000256" key="3">
    <source>
        <dbReference type="ARBA" id="ARBA00022692"/>
    </source>
</evidence>
<keyword evidence="4" id="KW-1133">Transmembrane helix</keyword>
<evidence type="ECO:0000256" key="1">
    <source>
        <dbReference type="ARBA" id="ARBA00004370"/>
    </source>
</evidence>
<keyword evidence="3" id="KW-0812">Transmembrane</keyword>
<evidence type="ECO:0000256" key="4">
    <source>
        <dbReference type="ARBA" id="ARBA00022989"/>
    </source>
</evidence>
<dbReference type="InterPro" id="IPR007749">
    <property type="entry name" value="DUF677"/>
</dbReference>
<gene>
    <name evidence="8" type="ORF">KC19_7G147100</name>
</gene>
<feature type="region of interest" description="Disordered" evidence="7">
    <location>
        <begin position="1"/>
        <end position="40"/>
    </location>
</feature>
<dbReference type="PANTHER" id="PTHR31113:SF3">
    <property type="entry name" value="UPF0496 PROTEIN 1"/>
    <property type="match status" value="1"/>
</dbReference>
<dbReference type="GO" id="GO:0016020">
    <property type="term" value="C:membrane"/>
    <property type="evidence" value="ECO:0007669"/>
    <property type="project" value="UniProtKB-SubCell"/>
</dbReference>
<evidence type="ECO:0000313" key="8">
    <source>
        <dbReference type="EMBL" id="KAG0567600.1"/>
    </source>
</evidence>
<dbReference type="EMBL" id="CM026428">
    <property type="protein sequence ID" value="KAG0567600.1"/>
    <property type="molecule type" value="Genomic_DNA"/>
</dbReference>
<keyword evidence="9" id="KW-1185">Reference proteome</keyword>